<dbReference type="InParanoid" id="A0A2G5E4W8"/>
<sequence>MQTKYGDIYDCVDIHKQPSLNHPALKNHKIQQASNYVTLNLSVSQKIIKTSETSKCPKGTVPIRRTTAMDNDDIIRSNQFGSLVLGEGFLFAGMYTKKDAFKGVKLATTKMSVWNPRVLNNQSSRAGVSVISGEGFVQAGWTVNPKVYGDNQTRFYNMWTADNFRTGGCFSTHCPGFVVTSSAIALDRVYTKVSEYNGEIQDTFIRIWMDLKGNWWLQGDSTQAIGYWPKELFTSFGPNGASEVQLGGEVYLVPDPVAWTNPPPVMGTGDCIKDWYDQSAYFEQIVFVDSNDETIIPNDTTLDYLQPDQCYVVRYGKSKSLNW</sequence>
<dbReference type="OrthoDB" id="1858978at2759"/>
<proteinExistence type="predicted"/>
<dbReference type="PROSITE" id="PS52045">
    <property type="entry name" value="NEPROSIN_PEP_CD"/>
    <property type="match status" value="1"/>
</dbReference>
<dbReference type="EMBL" id="KZ305029">
    <property type="protein sequence ID" value="PIA50766.1"/>
    <property type="molecule type" value="Genomic_DNA"/>
</dbReference>
<accession>A0A2G5E4W8</accession>
<evidence type="ECO:0000259" key="1">
    <source>
        <dbReference type="PROSITE" id="PS52045"/>
    </source>
</evidence>
<reference evidence="2 3" key="1">
    <citation type="submission" date="2017-09" db="EMBL/GenBank/DDBJ databases">
        <title>WGS assembly of Aquilegia coerulea Goldsmith.</title>
        <authorList>
            <person name="Hodges S."/>
            <person name="Kramer E."/>
            <person name="Nordborg M."/>
            <person name="Tomkins J."/>
            <person name="Borevitz J."/>
            <person name="Derieg N."/>
            <person name="Yan J."/>
            <person name="Mihaltcheva S."/>
            <person name="Hayes R.D."/>
            <person name="Rokhsar D."/>
        </authorList>
    </citation>
    <scope>NUCLEOTIDE SEQUENCE [LARGE SCALE GENOMIC DNA]</scope>
    <source>
        <strain evidence="3">cv. Goldsmith</strain>
    </source>
</reference>
<protein>
    <recommendedName>
        <fullName evidence="1">Neprosin PEP catalytic domain-containing protein</fullName>
    </recommendedName>
</protein>
<dbReference type="Proteomes" id="UP000230069">
    <property type="component" value="Unassembled WGS sequence"/>
</dbReference>
<dbReference type="Pfam" id="PF14365">
    <property type="entry name" value="Neprosin_AP"/>
    <property type="match status" value="1"/>
</dbReference>
<dbReference type="InterPro" id="IPR025521">
    <property type="entry name" value="Neprosin_propep"/>
</dbReference>
<dbReference type="InterPro" id="IPR053168">
    <property type="entry name" value="Glutamic_endopeptidase"/>
</dbReference>
<dbReference type="STRING" id="218851.A0A2G5E4W8"/>
<evidence type="ECO:0000313" key="3">
    <source>
        <dbReference type="Proteomes" id="UP000230069"/>
    </source>
</evidence>
<dbReference type="PANTHER" id="PTHR31589">
    <property type="entry name" value="PROTEIN, PUTATIVE (DUF239)-RELATED-RELATED"/>
    <property type="match status" value="1"/>
</dbReference>
<dbReference type="PANTHER" id="PTHR31589:SF110">
    <property type="entry name" value="PROTEIN, PUTATIVE (DUF239)-RELATED"/>
    <property type="match status" value="1"/>
</dbReference>
<dbReference type="AlphaFoldDB" id="A0A2G5E4W8"/>
<evidence type="ECO:0000313" key="2">
    <source>
        <dbReference type="EMBL" id="PIA50766.1"/>
    </source>
</evidence>
<name>A0A2G5E4W8_AQUCA</name>
<dbReference type="InterPro" id="IPR004314">
    <property type="entry name" value="Neprosin"/>
</dbReference>
<dbReference type="Pfam" id="PF03080">
    <property type="entry name" value="Neprosin"/>
    <property type="match status" value="1"/>
</dbReference>
<organism evidence="2 3">
    <name type="scientific">Aquilegia coerulea</name>
    <name type="common">Rocky mountain columbine</name>
    <dbReference type="NCBI Taxonomy" id="218851"/>
    <lineage>
        <taxon>Eukaryota</taxon>
        <taxon>Viridiplantae</taxon>
        <taxon>Streptophyta</taxon>
        <taxon>Embryophyta</taxon>
        <taxon>Tracheophyta</taxon>
        <taxon>Spermatophyta</taxon>
        <taxon>Magnoliopsida</taxon>
        <taxon>Ranunculales</taxon>
        <taxon>Ranunculaceae</taxon>
        <taxon>Thalictroideae</taxon>
        <taxon>Aquilegia</taxon>
    </lineage>
</organism>
<dbReference type="Gene3D" id="3.90.1320.10">
    <property type="entry name" value="Outer-capsid protein sigma 3, large lobe"/>
    <property type="match status" value="1"/>
</dbReference>
<gene>
    <name evidence="2" type="ORF">AQUCO_01200185v1</name>
</gene>
<keyword evidence="3" id="KW-1185">Reference proteome</keyword>
<feature type="domain" description="Neprosin PEP catalytic" evidence="1">
    <location>
        <begin position="84"/>
        <end position="323"/>
    </location>
</feature>